<evidence type="ECO:0000259" key="1">
    <source>
        <dbReference type="PROSITE" id="PS51186"/>
    </source>
</evidence>
<evidence type="ECO:0000313" key="2">
    <source>
        <dbReference type="EMBL" id="XCN67053.1"/>
    </source>
</evidence>
<proteinExistence type="predicted"/>
<feature type="domain" description="N-acetyltransferase" evidence="1">
    <location>
        <begin position="1"/>
        <end position="152"/>
    </location>
</feature>
<name>A0AAU8LEI4_PSESX</name>
<dbReference type="SUPFAM" id="SSF55729">
    <property type="entry name" value="Acyl-CoA N-acyltransferases (Nat)"/>
    <property type="match status" value="1"/>
</dbReference>
<protein>
    <submittedName>
        <fullName evidence="2">GNAT family N-acetyltransferase</fullName>
    </submittedName>
</protein>
<dbReference type="AlphaFoldDB" id="A0AAU8LEI4"/>
<organism evidence="2">
    <name type="scientific">Pseudomonas syringae CC1417</name>
    <dbReference type="NCBI Taxonomy" id="1357272"/>
    <lineage>
        <taxon>Bacteria</taxon>
        <taxon>Pseudomonadati</taxon>
        <taxon>Pseudomonadota</taxon>
        <taxon>Gammaproteobacteria</taxon>
        <taxon>Pseudomonadales</taxon>
        <taxon>Pseudomonadaceae</taxon>
        <taxon>Pseudomonas</taxon>
        <taxon>Pseudomonas syringae</taxon>
    </lineage>
</organism>
<dbReference type="RefSeq" id="WP_024695164.1">
    <property type="nucleotide sequence ID" value="NZ_CP159362.1"/>
</dbReference>
<gene>
    <name evidence="2" type="ORF">N011_21595</name>
</gene>
<dbReference type="Pfam" id="PF00583">
    <property type="entry name" value="Acetyltransf_1"/>
    <property type="match status" value="1"/>
</dbReference>
<dbReference type="PANTHER" id="PTHR13538:SF4">
    <property type="entry name" value="N-ALPHA-ACETYLTRANSFERASE 80"/>
    <property type="match status" value="1"/>
</dbReference>
<dbReference type="GO" id="GO:1905502">
    <property type="term" value="F:acetyl-CoA binding"/>
    <property type="evidence" value="ECO:0007669"/>
    <property type="project" value="TreeGrafter"/>
</dbReference>
<dbReference type="PROSITE" id="PS51186">
    <property type="entry name" value="GNAT"/>
    <property type="match status" value="1"/>
</dbReference>
<dbReference type="CDD" id="cd04301">
    <property type="entry name" value="NAT_SF"/>
    <property type="match status" value="1"/>
</dbReference>
<dbReference type="GO" id="GO:0008080">
    <property type="term" value="F:N-acetyltransferase activity"/>
    <property type="evidence" value="ECO:0007669"/>
    <property type="project" value="InterPro"/>
</dbReference>
<dbReference type="PANTHER" id="PTHR13538">
    <property type="entry name" value="N-ACETYLTRANSFERASE 6"/>
    <property type="match status" value="1"/>
</dbReference>
<dbReference type="EMBL" id="CP159362">
    <property type="protein sequence ID" value="XCN67053.1"/>
    <property type="molecule type" value="Genomic_DNA"/>
</dbReference>
<dbReference type="InterPro" id="IPR000182">
    <property type="entry name" value="GNAT_dom"/>
</dbReference>
<dbReference type="InterPro" id="IPR016181">
    <property type="entry name" value="Acyl_CoA_acyltransferase"/>
</dbReference>
<dbReference type="GO" id="GO:0005737">
    <property type="term" value="C:cytoplasm"/>
    <property type="evidence" value="ECO:0007669"/>
    <property type="project" value="TreeGrafter"/>
</dbReference>
<dbReference type="Gene3D" id="3.40.630.30">
    <property type="match status" value="1"/>
</dbReference>
<reference evidence="2" key="2">
    <citation type="submission" date="2024-07" db="EMBL/GenBank/DDBJ databases">
        <title>A complete genome sequence for Pseudomonas syringae CC1417.</title>
        <authorList>
            <person name="Baltrus D.A."/>
        </authorList>
    </citation>
    <scope>NUCLEOTIDE SEQUENCE</scope>
    <source>
        <strain evidence="2">CC1417</strain>
    </source>
</reference>
<reference evidence="2" key="1">
    <citation type="journal article" date="2014" name="Genome Announc.">
        <title>Draft Genome Sequences of a Phylogenetically Diverse Suite of Pseudomonas syringae Strains from Multiple Source Populations.</title>
        <authorList>
            <person name="Baltrus D.A."/>
            <person name="Yourstone S."/>
            <person name="Lind A."/>
            <person name="Guilbaud C."/>
            <person name="Sands D.C."/>
            <person name="Jones C.D."/>
            <person name="Morris C.E."/>
            <person name="Dangl J.L."/>
        </authorList>
    </citation>
    <scope>NUCLEOTIDE SEQUENCE</scope>
    <source>
        <strain evidence="2">CC1417</strain>
    </source>
</reference>
<sequence>MHSLDWLIHHMEHSDTFAQWLHQQFNYEFADQSLADWQHEFSQGQYNNDWTCLIAHEQEQLLGGAAFADNDLSDRPDLGPWLACVFVKPESRGRGLAAQLIEGICRHAKARGVTRLYLHTHDQQTYYARRGWSVQERFEAWGKEQWLMSREL</sequence>
<dbReference type="InterPro" id="IPR039840">
    <property type="entry name" value="NAA80"/>
</dbReference>
<accession>A0AAU8LEI4</accession>